<protein>
    <submittedName>
        <fullName evidence="1">Uncharacterized protein</fullName>
    </submittedName>
</protein>
<organism evidence="1 2">
    <name type="scientific">Streptococcus suis</name>
    <dbReference type="NCBI Taxonomy" id="1307"/>
    <lineage>
        <taxon>Bacteria</taxon>
        <taxon>Bacillati</taxon>
        <taxon>Bacillota</taxon>
        <taxon>Bacilli</taxon>
        <taxon>Lactobacillales</taxon>
        <taxon>Streptococcaceae</taxon>
        <taxon>Streptococcus</taxon>
    </lineage>
</organism>
<dbReference type="AlphaFoldDB" id="A0A0Z8L677"/>
<dbReference type="RefSeq" id="WP_024382962.1">
    <property type="nucleotide sequence ID" value="NZ_CEEK01000082.1"/>
</dbReference>
<dbReference type="Proteomes" id="UP000069831">
    <property type="component" value="Unassembled WGS sequence"/>
</dbReference>
<name>A0A0Z8L677_STRSU</name>
<reference evidence="1 2" key="1">
    <citation type="submission" date="2016-02" db="EMBL/GenBank/DDBJ databases">
        <authorList>
            <consortium name="Pathogen Informatics"/>
        </authorList>
    </citation>
    <scope>NUCLEOTIDE SEQUENCE [LARGE SCALE GENOMIC DNA]</scope>
    <source>
        <strain evidence="1 2">LSS95</strain>
    </source>
</reference>
<proteinExistence type="predicted"/>
<evidence type="ECO:0000313" key="2">
    <source>
        <dbReference type="Proteomes" id="UP000069831"/>
    </source>
</evidence>
<dbReference type="EMBL" id="FIIR01000010">
    <property type="protein sequence ID" value="CYV85047.1"/>
    <property type="molecule type" value="Genomic_DNA"/>
</dbReference>
<accession>A0A0Z8L677</accession>
<evidence type="ECO:0000313" key="1">
    <source>
        <dbReference type="EMBL" id="CYV85047.1"/>
    </source>
</evidence>
<sequence length="124" mass="14607">MIEDLKKLLGICEQYNAILGESLEDNEDLKDLKENIECYLEKDYHKLLSAIELFDKTIVDSCEGDERYNQFYQQMLSSMSSFAVYFDDFHKVIFRLNKKRNHLKGAITLAEYEASDILNITYEE</sequence>
<gene>
    <name evidence="1" type="ORF">ERS132457_01092</name>
</gene>